<dbReference type="EMBL" id="LC738872">
    <property type="protein sequence ID" value="BDT62183.1"/>
    <property type="molecule type" value="Genomic_DNA"/>
</dbReference>
<evidence type="ECO:0000256" key="2">
    <source>
        <dbReference type="SAM" id="MobiDB-lite"/>
    </source>
</evidence>
<keyword evidence="1" id="KW-0175">Coiled coil</keyword>
<proteinExistence type="predicted"/>
<evidence type="ECO:0000313" key="3">
    <source>
        <dbReference type="EMBL" id="BDT62183.1"/>
    </source>
</evidence>
<organism evidence="3">
    <name type="scientific">Litopenaeus vannamei majanivirus Nimav-1_LVa</name>
    <dbReference type="NCBI Taxonomy" id="2984273"/>
    <lineage>
        <taxon>Viruses</taxon>
        <taxon>Viruses incertae sedis</taxon>
        <taxon>Naldaviricetes</taxon>
        <taxon>Nimaviridae</taxon>
    </lineage>
</organism>
<accession>A0A9C7BHA2</accession>
<feature type="coiled-coil region" evidence="1">
    <location>
        <begin position="838"/>
        <end position="865"/>
    </location>
</feature>
<reference evidence="3" key="1">
    <citation type="submission" date="2022-10" db="EMBL/GenBank/DDBJ databases">
        <title>Genome sequences of endogenous nimaviruses in decapod crustaceans.</title>
        <authorList>
            <person name="Kawato S."/>
            <person name="Nozaki R."/>
            <person name="Kondo H."/>
            <person name="Hirono I."/>
        </authorList>
    </citation>
    <scope>NUCLEOTIDE SEQUENCE</scope>
    <source>
        <strain evidence="3">Lva-Nima_1</strain>
    </source>
</reference>
<sequence length="896" mass="104173">MGYPILQKTSNTSVRLLLSLGIAWDKNNETFVLDHVEIGEVEKKENGIYIRSTITFTNGDFENREGTIPYNSITSFRDIIPLYSDNDIDVKLYSSIIHIIVDAQRKKFCVQIDNCPLLIHRGCNNSQVSMFTVCMAHFSKYNNTKEDDVDNVDDTTTTAAATQNLNVKRILRLYEMKNRTDDVFLDALISFLKEKIDTPLPILEDGETMVHDEIMVQKLKLEKIITLYKEKDNTEKGNISYEANTHHDEEKDDILTLSNEATDKNDHLGALDWIPSLSSEIKKHDEEKDAILALSNELADKIDHLEVLDWIPSLSSEVEKCESIRDISLLGYYNNPYILEKSKEKRKRPFLLLREIKEIGGYTTKLKALFKEIRSMASDEELTEFNFYYEEYVNQMESMYKLSLMNDQIWEEGYKIRRIMRLFITASVFSPRYPIVNKILNKEKKKYLRYVLRNIFSGLIISMKPDHNFEANKEWVIRVIIDHLSDNNNKEKFVDVLRFWMSEFQIYSTGRYWLDGISTTNGSLEKNPLGGGPCALFTPIAKHMRMIKFNSTGTDLPNIESKNGTVYHELSPIDSLHLLIDLTKRRGGLLSIGFSNKDDNTDCIADFNLKRTNLINSKHIFRPFKYVNKMIRRDHTLNTADNFNLDFIDIFLNQKHWIEILRNGGVLRLVTVGKNKTSNTGAVPIVHDTRDCNDIDCDDNDNIEKDENNVDTNNKDKYRYNEVNVMSSLYDEYGKTINYIPLTMAYDIKRLLGDEGYKRAMQTQAPSKIKMLIYDYNNNHATQIDVDSFYKRCDLNITPFPIQYVSSMFVPRYNAMTIKRKTTTNQRRDENKIFDIVFKDYQTKCNHLLREMDNINKQLVKLKGMKRSLVSKLKKRKGGPYNEMHKGNNGKMSKIN</sequence>
<evidence type="ECO:0000256" key="1">
    <source>
        <dbReference type="SAM" id="Coils"/>
    </source>
</evidence>
<protein>
    <submittedName>
        <fullName evidence="3">Uncharacterized protein</fullName>
    </submittedName>
</protein>
<feature type="region of interest" description="Disordered" evidence="2">
    <location>
        <begin position="873"/>
        <end position="896"/>
    </location>
</feature>
<name>A0A9C7BHA2_9VIRU</name>